<name>A0ACC1NVP5_9PEZI</name>
<sequence length="156" mass="17827">MAEQTIADLQRRLQRLEDKDAIITLLNRYCKLADTHKWDEYASCFLEDGVVTFNHGQDIVGRERITALIRTAENRFQGQQHSLTNIELSLDGDRATGTCYLWFAATLDTSKPHEYHGFGGPYEFSFRRTEAGWRIAVLKLTKIWAQNPDTEGVFGG</sequence>
<reference evidence="1" key="1">
    <citation type="submission" date="2022-10" db="EMBL/GenBank/DDBJ databases">
        <title>Genome Sequence of Xylaria curta.</title>
        <authorList>
            <person name="Buettner E."/>
        </authorList>
    </citation>
    <scope>NUCLEOTIDE SEQUENCE</scope>
    <source>
        <strain evidence="1">Babe10</strain>
    </source>
</reference>
<proteinExistence type="predicted"/>
<protein>
    <submittedName>
        <fullName evidence="1">Uncharacterized protein</fullName>
    </submittedName>
</protein>
<dbReference type="EMBL" id="JAPDGR010001416">
    <property type="protein sequence ID" value="KAJ2982868.1"/>
    <property type="molecule type" value="Genomic_DNA"/>
</dbReference>
<keyword evidence="2" id="KW-1185">Reference proteome</keyword>
<evidence type="ECO:0000313" key="1">
    <source>
        <dbReference type="EMBL" id="KAJ2982868.1"/>
    </source>
</evidence>
<comment type="caution">
    <text evidence="1">The sequence shown here is derived from an EMBL/GenBank/DDBJ whole genome shotgun (WGS) entry which is preliminary data.</text>
</comment>
<dbReference type="Proteomes" id="UP001143856">
    <property type="component" value="Unassembled WGS sequence"/>
</dbReference>
<gene>
    <name evidence="1" type="ORF">NUW58_g6355</name>
</gene>
<evidence type="ECO:0000313" key="2">
    <source>
        <dbReference type="Proteomes" id="UP001143856"/>
    </source>
</evidence>
<organism evidence="1 2">
    <name type="scientific">Xylaria curta</name>
    <dbReference type="NCBI Taxonomy" id="42375"/>
    <lineage>
        <taxon>Eukaryota</taxon>
        <taxon>Fungi</taxon>
        <taxon>Dikarya</taxon>
        <taxon>Ascomycota</taxon>
        <taxon>Pezizomycotina</taxon>
        <taxon>Sordariomycetes</taxon>
        <taxon>Xylariomycetidae</taxon>
        <taxon>Xylariales</taxon>
        <taxon>Xylariaceae</taxon>
        <taxon>Xylaria</taxon>
    </lineage>
</organism>
<accession>A0ACC1NVP5</accession>